<evidence type="ECO:0000256" key="6">
    <source>
        <dbReference type="ARBA" id="ARBA00023157"/>
    </source>
</evidence>
<name>A0A5C6N848_9TELE</name>
<comment type="caution">
    <text evidence="11">The sequence shown here is derived from an EMBL/GenBank/DDBJ whole genome shotgun (WGS) entry which is preliminary data.</text>
</comment>
<keyword evidence="6" id="KW-1015">Disulfide bond</keyword>
<dbReference type="InterPro" id="IPR007110">
    <property type="entry name" value="Ig-like_dom"/>
</dbReference>
<feature type="domain" description="Ig-like" evidence="10">
    <location>
        <begin position="140"/>
        <end position="232"/>
    </location>
</feature>
<evidence type="ECO:0000256" key="8">
    <source>
        <dbReference type="SAM" id="Phobius"/>
    </source>
</evidence>
<protein>
    <recommendedName>
        <fullName evidence="10">Ig-like domain-containing protein</fullName>
    </recommendedName>
</protein>
<proteinExistence type="predicted"/>
<reference evidence="11 12" key="1">
    <citation type="submission" date="2019-04" db="EMBL/GenBank/DDBJ databases">
        <title>Chromosome genome assembly for Takifugu flavidus.</title>
        <authorList>
            <person name="Xiao S."/>
        </authorList>
    </citation>
    <scope>NUCLEOTIDE SEQUENCE [LARGE SCALE GENOMIC DNA]</scope>
    <source>
        <strain evidence="11">HTHZ2018</strain>
        <tissue evidence="11">Muscle</tissue>
    </source>
</reference>
<evidence type="ECO:0000256" key="4">
    <source>
        <dbReference type="ARBA" id="ARBA00022859"/>
    </source>
</evidence>
<feature type="domain" description="Ig-like" evidence="10">
    <location>
        <begin position="33"/>
        <end position="121"/>
    </location>
</feature>
<dbReference type="GO" id="GO:0005886">
    <property type="term" value="C:plasma membrane"/>
    <property type="evidence" value="ECO:0007669"/>
    <property type="project" value="UniProtKB-SubCell"/>
</dbReference>
<dbReference type="InterPro" id="IPR013106">
    <property type="entry name" value="Ig_V-set"/>
</dbReference>
<keyword evidence="7" id="KW-0325">Glycoprotein</keyword>
<evidence type="ECO:0000259" key="10">
    <source>
        <dbReference type="PROSITE" id="PS50835"/>
    </source>
</evidence>
<keyword evidence="3 9" id="KW-0732">Signal</keyword>
<evidence type="ECO:0000256" key="7">
    <source>
        <dbReference type="ARBA" id="ARBA00023180"/>
    </source>
</evidence>
<dbReference type="GO" id="GO:0002376">
    <property type="term" value="P:immune system process"/>
    <property type="evidence" value="ECO:0007669"/>
    <property type="project" value="UniProtKB-KW"/>
</dbReference>
<dbReference type="AlphaFoldDB" id="A0A5C6N848"/>
<dbReference type="InterPro" id="IPR013783">
    <property type="entry name" value="Ig-like_fold"/>
</dbReference>
<dbReference type="Pfam" id="PF07686">
    <property type="entry name" value="V-set"/>
    <property type="match status" value="2"/>
</dbReference>
<keyword evidence="2" id="KW-1003">Cell membrane</keyword>
<dbReference type="SUPFAM" id="SSF48726">
    <property type="entry name" value="Immunoglobulin"/>
    <property type="match status" value="2"/>
</dbReference>
<keyword evidence="8" id="KW-0812">Transmembrane</keyword>
<dbReference type="PROSITE" id="PS50835">
    <property type="entry name" value="IG_LIKE"/>
    <property type="match status" value="2"/>
</dbReference>
<dbReference type="SMART" id="SM00409">
    <property type="entry name" value="IG"/>
    <property type="match status" value="2"/>
</dbReference>
<sequence length="402" mass="45272">MLITIESLKLASYLCLFLWTFVLTDETSLFVHPVNSLVFANIGENVTLQCSRKDEPVSAFYWYKQTQGEKPKLISTFYEHDVNVGFSEEFKNGRFSGNITEKNYHLTIASLSPLDSAVYYCGSSSMHEFKFEKIYIVHIPILHLTVPVEVHQSPSKSVQSGGFVTLNCRVHTGTCEEEHTVYWFKKSGESVPELIYTHGGKKEQCERKNTCFYNLPMRNLNTSKAGTYYCAVATCGRILFGNGTKLDIGQYGQNRASSSDKPVYFLTGALVFTTILCVLLALSLFKLHKRISSQNTGTPTDPSCDMTGSVQEKNLHYANISHQNLNKSRRTKRPWIVNAWASTVVRAFGKAGIVTEMPDNTSDTDPDDDFDETEPAMLDAVFAQLFNSDTEEEEFEGFLDEE</sequence>
<comment type="subcellular location">
    <subcellularLocation>
        <location evidence="1">Cell membrane</location>
    </subcellularLocation>
</comment>
<dbReference type="EMBL" id="RHFK02000016">
    <property type="protein sequence ID" value="TWW63295.1"/>
    <property type="molecule type" value="Genomic_DNA"/>
</dbReference>
<evidence type="ECO:0000256" key="2">
    <source>
        <dbReference type="ARBA" id="ARBA00022475"/>
    </source>
</evidence>
<dbReference type="InterPro" id="IPR036179">
    <property type="entry name" value="Ig-like_dom_sf"/>
</dbReference>
<accession>A0A5C6N848</accession>
<evidence type="ECO:0000313" key="12">
    <source>
        <dbReference type="Proteomes" id="UP000324091"/>
    </source>
</evidence>
<dbReference type="SMART" id="SM00406">
    <property type="entry name" value="IGv"/>
    <property type="match status" value="2"/>
</dbReference>
<evidence type="ECO:0000256" key="5">
    <source>
        <dbReference type="ARBA" id="ARBA00023136"/>
    </source>
</evidence>
<gene>
    <name evidence="11" type="ORF">D4764_03G0003030</name>
</gene>
<keyword evidence="8" id="KW-1133">Transmembrane helix</keyword>
<evidence type="ECO:0000256" key="3">
    <source>
        <dbReference type="ARBA" id="ARBA00022729"/>
    </source>
</evidence>
<dbReference type="Gene3D" id="2.60.40.10">
    <property type="entry name" value="Immunoglobulins"/>
    <property type="match status" value="2"/>
</dbReference>
<dbReference type="PANTHER" id="PTHR19433:SF133">
    <property type="entry name" value="IMMUNE-TYPE RECEPTOR 5 PRECURSOR-RELATED"/>
    <property type="match status" value="1"/>
</dbReference>
<evidence type="ECO:0000256" key="9">
    <source>
        <dbReference type="SAM" id="SignalP"/>
    </source>
</evidence>
<feature type="signal peptide" evidence="9">
    <location>
        <begin position="1"/>
        <end position="24"/>
    </location>
</feature>
<keyword evidence="4" id="KW-0391">Immunity</keyword>
<keyword evidence="12" id="KW-1185">Reference proteome</keyword>
<evidence type="ECO:0000256" key="1">
    <source>
        <dbReference type="ARBA" id="ARBA00004236"/>
    </source>
</evidence>
<dbReference type="PANTHER" id="PTHR19433">
    <property type="entry name" value="T-CELL RECEPTOR ALPHA CHAIN V REGION-RELATED"/>
    <property type="match status" value="1"/>
</dbReference>
<keyword evidence="5 8" id="KW-0472">Membrane</keyword>
<feature type="transmembrane region" description="Helical" evidence="8">
    <location>
        <begin position="263"/>
        <end position="285"/>
    </location>
</feature>
<dbReference type="InterPro" id="IPR003599">
    <property type="entry name" value="Ig_sub"/>
</dbReference>
<feature type="chain" id="PRO_5023125923" description="Ig-like domain-containing protein" evidence="9">
    <location>
        <begin position="25"/>
        <end position="402"/>
    </location>
</feature>
<organism evidence="11 12">
    <name type="scientific">Takifugu flavidus</name>
    <name type="common">sansaifugu</name>
    <dbReference type="NCBI Taxonomy" id="433684"/>
    <lineage>
        <taxon>Eukaryota</taxon>
        <taxon>Metazoa</taxon>
        <taxon>Chordata</taxon>
        <taxon>Craniata</taxon>
        <taxon>Vertebrata</taxon>
        <taxon>Euteleostomi</taxon>
        <taxon>Actinopterygii</taxon>
        <taxon>Neopterygii</taxon>
        <taxon>Teleostei</taxon>
        <taxon>Neoteleostei</taxon>
        <taxon>Acanthomorphata</taxon>
        <taxon>Eupercaria</taxon>
        <taxon>Tetraodontiformes</taxon>
        <taxon>Tetradontoidea</taxon>
        <taxon>Tetraodontidae</taxon>
        <taxon>Takifugu</taxon>
    </lineage>
</organism>
<dbReference type="InterPro" id="IPR052051">
    <property type="entry name" value="TCR_complex_component"/>
</dbReference>
<dbReference type="Proteomes" id="UP000324091">
    <property type="component" value="Chromosome 3"/>
</dbReference>
<evidence type="ECO:0000313" key="11">
    <source>
        <dbReference type="EMBL" id="TWW63295.1"/>
    </source>
</evidence>
<dbReference type="GO" id="GO:0009617">
    <property type="term" value="P:response to bacterium"/>
    <property type="evidence" value="ECO:0007669"/>
    <property type="project" value="TreeGrafter"/>
</dbReference>